<dbReference type="Proteomes" id="UP001150569">
    <property type="component" value="Unassembled WGS sequence"/>
</dbReference>
<dbReference type="PANTHER" id="PTHR13318">
    <property type="entry name" value="PARTNER OF PAIRED, ISOFORM B-RELATED"/>
    <property type="match status" value="1"/>
</dbReference>
<reference evidence="1" key="1">
    <citation type="submission" date="2022-07" db="EMBL/GenBank/DDBJ databases">
        <title>Phylogenomic reconstructions and comparative analyses of Kickxellomycotina fungi.</title>
        <authorList>
            <person name="Reynolds N.K."/>
            <person name="Stajich J.E."/>
            <person name="Barry K."/>
            <person name="Grigoriev I.V."/>
            <person name="Crous P."/>
            <person name="Smith M.E."/>
        </authorList>
    </citation>
    <scope>NUCLEOTIDE SEQUENCE</scope>
    <source>
        <strain evidence="1">RSA 861</strain>
    </source>
</reference>
<organism evidence="1 2">
    <name type="scientific">Tieghemiomyces parasiticus</name>
    <dbReference type="NCBI Taxonomy" id="78921"/>
    <lineage>
        <taxon>Eukaryota</taxon>
        <taxon>Fungi</taxon>
        <taxon>Fungi incertae sedis</taxon>
        <taxon>Zoopagomycota</taxon>
        <taxon>Kickxellomycotina</taxon>
        <taxon>Dimargaritomycetes</taxon>
        <taxon>Dimargaritales</taxon>
        <taxon>Dimargaritaceae</taxon>
        <taxon>Tieghemiomyces</taxon>
    </lineage>
</organism>
<protein>
    <recommendedName>
        <fullName evidence="3">F-box domain-containing protein</fullName>
    </recommendedName>
</protein>
<gene>
    <name evidence="1" type="ORF">IWQ60_006991</name>
</gene>
<evidence type="ECO:0000313" key="2">
    <source>
        <dbReference type="Proteomes" id="UP001150569"/>
    </source>
</evidence>
<accession>A0A9W8A6D5</accession>
<dbReference type="GO" id="GO:0019005">
    <property type="term" value="C:SCF ubiquitin ligase complex"/>
    <property type="evidence" value="ECO:0007669"/>
    <property type="project" value="TreeGrafter"/>
</dbReference>
<evidence type="ECO:0000313" key="1">
    <source>
        <dbReference type="EMBL" id="KAJ1920509.1"/>
    </source>
</evidence>
<proteinExistence type="predicted"/>
<dbReference type="GO" id="GO:0031146">
    <property type="term" value="P:SCF-dependent proteasomal ubiquitin-dependent protein catabolic process"/>
    <property type="evidence" value="ECO:0007669"/>
    <property type="project" value="TreeGrafter"/>
</dbReference>
<dbReference type="Gene3D" id="3.80.10.10">
    <property type="entry name" value="Ribonuclease Inhibitor"/>
    <property type="match status" value="2"/>
</dbReference>
<name>A0A9W8A6D5_9FUNG</name>
<sequence length="476" mass="53885">MVHAPGSPTAPPAGASATAAYHLLLLCLDNFGDYFAQELSKEDLGALRLVNRAVSTRVARHLLSQQYLNYPVLNDPDHFHTFRTVVEPYNAMVTRLQCRLRLPWTFRAAAALKDHLRSLTNLRNLTIEYRVGFTMPDLNDLLLCVTPRLEGLYLVRRFQPLPHVDQAGGLASRPIVPRHPSVGDPLERLLDNVPMAGIRHLHNLRRFVALRHYGFTDDVHAAIYRACPKLVSATFDDALITDVALQTLVRRPNHARLFKRLDFINCSHVTDVGIIKALKHSPRLLCLTVSQCDLVTGRFLDPLVPHWLPRLYQLKISGVDHLPELGFSPLSFHRVFRYPWPQLQAIDFRKVQLDDAGLAALVASCTRLRRIALIKCDLILASYPLLFTRCPHLEYVDLRPSHHRMLRTTDYLQGPVVCHKLTILLLNGPALQPAPFFEYLSALPRLKELTLVGTEHNAEFARLEAAYPAVKVTFGR</sequence>
<dbReference type="EMBL" id="JANBPT010000442">
    <property type="protein sequence ID" value="KAJ1920509.1"/>
    <property type="molecule type" value="Genomic_DNA"/>
</dbReference>
<dbReference type="AlphaFoldDB" id="A0A9W8A6D5"/>
<dbReference type="SUPFAM" id="SSF52047">
    <property type="entry name" value="RNI-like"/>
    <property type="match status" value="1"/>
</dbReference>
<comment type="caution">
    <text evidence="1">The sequence shown here is derived from an EMBL/GenBank/DDBJ whole genome shotgun (WGS) entry which is preliminary data.</text>
</comment>
<dbReference type="OrthoDB" id="10257471at2759"/>
<evidence type="ECO:0008006" key="3">
    <source>
        <dbReference type="Google" id="ProtNLM"/>
    </source>
</evidence>
<dbReference type="InterPro" id="IPR032675">
    <property type="entry name" value="LRR_dom_sf"/>
</dbReference>
<keyword evidence="2" id="KW-1185">Reference proteome</keyword>